<accession>A0A9N9DCP9</accession>
<comment type="caution">
    <text evidence="1">The sequence shown here is derived from an EMBL/GenBank/DDBJ whole genome shotgun (WGS) entry which is preliminary data.</text>
</comment>
<name>A0A9N9DCP9_9GLOM</name>
<protein>
    <submittedName>
        <fullName evidence="1">10701_t:CDS:1</fullName>
    </submittedName>
</protein>
<gene>
    <name evidence="1" type="ORF">AGERDE_LOCUS10497</name>
</gene>
<keyword evidence="2" id="KW-1185">Reference proteome</keyword>
<evidence type="ECO:0000313" key="2">
    <source>
        <dbReference type="Proteomes" id="UP000789831"/>
    </source>
</evidence>
<reference evidence="1" key="1">
    <citation type="submission" date="2021-06" db="EMBL/GenBank/DDBJ databases">
        <authorList>
            <person name="Kallberg Y."/>
            <person name="Tangrot J."/>
            <person name="Rosling A."/>
        </authorList>
    </citation>
    <scope>NUCLEOTIDE SEQUENCE</scope>
    <source>
        <strain evidence="1">MT106</strain>
    </source>
</reference>
<sequence>MTLYNFVISTPERKEFLYKIKDWSKVSQTGLLIANEIEKIVGDVGLEKFAAVVTDNGGNVRVARERTNQDYL</sequence>
<proteinExistence type="predicted"/>
<feature type="non-terminal residue" evidence="1">
    <location>
        <position position="72"/>
    </location>
</feature>
<evidence type="ECO:0000313" key="1">
    <source>
        <dbReference type="EMBL" id="CAG8630355.1"/>
    </source>
</evidence>
<organism evidence="1 2">
    <name type="scientific">Ambispora gerdemannii</name>
    <dbReference type="NCBI Taxonomy" id="144530"/>
    <lineage>
        <taxon>Eukaryota</taxon>
        <taxon>Fungi</taxon>
        <taxon>Fungi incertae sedis</taxon>
        <taxon>Mucoromycota</taxon>
        <taxon>Glomeromycotina</taxon>
        <taxon>Glomeromycetes</taxon>
        <taxon>Archaeosporales</taxon>
        <taxon>Ambisporaceae</taxon>
        <taxon>Ambispora</taxon>
    </lineage>
</organism>
<dbReference type="AlphaFoldDB" id="A0A9N9DCP9"/>
<dbReference type="Proteomes" id="UP000789831">
    <property type="component" value="Unassembled WGS sequence"/>
</dbReference>
<dbReference type="EMBL" id="CAJVPL010003313">
    <property type="protein sequence ID" value="CAG8630355.1"/>
    <property type="molecule type" value="Genomic_DNA"/>
</dbReference>
<dbReference type="OrthoDB" id="2404095at2759"/>